<feature type="region of interest" description="Disordered" evidence="1">
    <location>
        <begin position="165"/>
        <end position="216"/>
    </location>
</feature>
<protein>
    <submittedName>
        <fullName evidence="2">Uncharacterized protein</fullName>
    </submittedName>
</protein>
<name>A0A8T8KLQ5_9EURY</name>
<dbReference type="OrthoDB" id="195102at2157"/>
<evidence type="ECO:0000313" key="2">
    <source>
        <dbReference type="EMBL" id="QUJ74005.1"/>
    </source>
</evidence>
<dbReference type="GeneID" id="64825036"/>
<dbReference type="RefSeq" id="WP_152419013.1">
    <property type="nucleotide sequence ID" value="NZ_AOLR01000060.1"/>
</dbReference>
<dbReference type="Proteomes" id="UP000682967">
    <property type="component" value="Plasmid pHsi540"/>
</dbReference>
<dbReference type="InterPro" id="IPR036390">
    <property type="entry name" value="WH_DNA-bd_sf"/>
</dbReference>
<keyword evidence="2" id="KW-0614">Plasmid</keyword>
<sequence>MKSTKGKPAGTAREDSATSETTPDWIDVLHTITQETRYDLLQIIIGHPKGSPSLSELTYMADVTNESTVYQHLQRLMEIGVVEKITVENQEKGYPRKFYHVPKEVLESLQDRGLFEDVVALRKIYDSVRKNEEIREAEEAPRPVEGYDGDIDPDEVMDVLREFANQHEDPEEAVETLRDLQEGTDNNDQEGIRDRILSALEKKRGEQRTLTRPNGR</sequence>
<proteinExistence type="predicted"/>
<gene>
    <name evidence="2" type="ORF">KDQ40_18730</name>
</gene>
<evidence type="ECO:0000313" key="3">
    <source>
        <dbReference type="Proteomes" id="UP000682967"/>
    </source>
</evidence>
<geneLocation type="plasmid" evidence="2 3">
    <name>pHsi540</name>
</geneLocation>
<dbReference type="Gene3D" id="1.10.10.10">
    <property type="entry name" value="Winged helix-like DNA-binding domain superfamily/Winged helix DNA-binding domain"/>
    <property type="match status" value="1"/>
</dbReference>
<dbReference type="AlphaFoldDB" id="A0A8T8KLQ5"/>
<accession>A0A8T8KLQ5</accession>
<dbReference type="SUPFAM" id="SSF46785">
    <property type="entry name" value="Winged helix' DNA-binding domain"/>
    <property type="match status" value="1"/>
</dbReference>
<feature type="compositionally biased region" description="Basic and acidic residues" evidence="1">
    <location>
        <begin position="190"/>
        <end position="209"/>
    </location>
</feature>
<dbReference type="KEGG" id="hsin:KDQ40_18730"/>
<dbReference type="InterPro" id="IPR036388">
    <property type="entry name" value="WH-like_DNA-bd_sf"/>
</dbReference>
<feature type="region of interest" description="Disordered" evidence="1">
    <location>
        <begin position="1"/>
        <end position="21"/>
    </location>
</feature>
<evidence type="ECO:0000256" key="1">
    <source>
        <dbReference type="SAM" id="MobiDB-lite"/>
    </source>
</evidence>
<reference evidence="2" key="1">
    <citation type="submission" date="2021-04" db="EMBL/GenBank/DDBJ databases">
        <title>Complete Genome sequence and Methylome Analysis of the Haloarchaeon Haloarcula sinaiiensis.</title>
        <authorList>
            <person name="Fomenkov A."/>
            <person name="DasSarma P."/>
            <person name="DasSarma S."/>
            <person name="Roberts R.J."/>
        </authorList>
    </citation>
    <scope>NUCLEOTIDE SEQUENCE</scope>
    <source>
        <strain evidence="2">ATCC 33800</strain>
        <plasmid evidence="2">pHsi540</plasmid>
    </source>
</reference>
<dbReference type="EMBL" id="CP073368">
    <property type="protein sequence ID" value="QUJ74005.1"/>
    <property type="molecule type" value="Genomic_DNA"/>
</dbReference>
<organism evidence="2 3">
    <name type="scientific">Haloarcula marismortui ATCC 33800</name>
    <dbReference type="NCBI Taxonomy" id="662476"/>
    <lineage>
        <taxon>Archaea</taxon>
        <taxon>Methanobacteriati</taxon>
        <taxon>Methanobacteriota</taxon>
        <taxon>Stenosarchaea group</taxon>
        <taxon>Halobacteria</taxon>
        <taxon>Halobacteriales</taxon>
        <taxon>Haloarculaceae</taxon>
        <taxon>Haloarcula</taxon>
    </lineage>
</organism>